<organism evidence="1 2">
    <name type="scientific">Sphingomonas canadensis</name>
    <dbReference type="NCBI Taxonomy" id="1219257"/>
    <lineage>
        <taxon>Bacteria</taxon>
        <taxon>Pseudomonadati</taxon>
        <taxon>Pseudomonadota</taxon>
        <taxon>Alphaproteobacteria</taxon>
        <taxon>Sphingomonadales</taxon>
        <taxon>Sphingomonadaceae</taxon>
        <taxon>Sphingomonas</taxon>
    </lineage>
</organism>
<keyword evidence="2" id="KW-1185">Reference proteome</keyword>
<dbReference type="EMBL" id="JBHTJG010000001">
    <property type="protein sequence ID" value="MFD0945101.1"/>
    <property type="molecule type" value="Genomic_DNA"/>
</dbReference>
<accession>A0ABW3H0W9</accession>
<name>A0ABW3H0W9_9SPHN</name>
<dbReference type="Proteomes" id="UP001596977">
    <property type="component" value="Unassembled WGS sequence"/>
</dbReference>
<evidence type="ECO:0000313" key="2">
    <source>
        <dbReference type="Proteomes" id="UP001596977"/>
    </source>
</evidence>
<reference evidence="2" key="1">
    <citation type="journal article" date="2019" name="Int. J. Syst. Evol. Microbiol.">
        <title>The Global Catalogue of Microorganisms (GCM) 10K type strain sequencing project: providing services to taxonomists for standard genome sequencing and annotation.</title>
        <authorList>
            <consortium name="The Broad Institute Genomics Platform"/>
            <consortium name="The Broad Institute Genome Sequencing Center for Infectious Disease"/>
            <person name="Wu L."/>
            <person name="Ma J."/>
        </authorList>
    </citation>
    <scope>NUCLEOTIDE SEQUENCE [LARGE SCALE GENOMIC DNA]</scope>
    <source>
        <strain evidence="2">CCUG 62982</strain>
    </source>
</reference>
<proteinExistence type="predicted"/>
<gene>
    <name evidence="1" type="ORF">ACFQ1E_01990</name>
</gene>
<sequence length="42" mass="4282">MRIKTLAGLVVLRGSTAADANRATAAPMLRIANGTEDESPAA</sequence>
<dbReference type="RefSeq" id="WP_264942638.1">
    <property type="nucleotide sequence ID" value="NZ_JAPDRA010000001.1"/>
</dbReference>
<protein>
    <submittedName>
        <fullName evidence="1">Uncharacterized protein</fullName>
    </submittedName>
</protein>
<evidence type="ECO:0000313" key="1">
    <source>
        <dbReference type="EMBL" id="MFD0945101.1"/>
    </source>
</evidence>
<comment type="caution">
    <text evidence="1">The sequence shown here is derived from an EMBL/GenBank/DDBJ whole genome shotgun (WGS) entry which is preliminary data.</text>
</comment>